<evidence type="ECO:0000313" key="2">
    <source>
        <dbReference type="Proteomes" id="UP000819052"/>
    </source>
</evidence>
<sequence length="140" mass="15246">MDSLLEPSQRMSRMKTAQVGTSVQDEFDMDAINALPRFDVADQLDADEEITAYLNVYLEEKDIAMFVRGLGTVARARAKTSVGLIPSVERGALYKSLREEGAPGFDSVMRVMKSLGLRLIVEPVGTASDPAPPSETPETP</sequence>
<dbReference type="Proteomes" id="UP000819052">
    <property type="component" value="Unassembled WGS sequence"/>
</dbReference>
<organism evidence="1 2">
    <name type="scientific">Massilia aquatica</name>
    <dbReference type="NCBI Taxonomy" id="2609000"/>
    <lineage>
        <taxon>Bacteria</taxon>
        <taxon>Pseudomonadati</taxon>
        <taxon>Pseudomonadota</taxon>
        <taxon>Betaproteobacteria</taxon>
        <taxon>Burkholderiales</taxon>
        <taxon>Oxalobacteraceae</taxon>
        <taxon>Telluria group</taxon>
        <taxon>Massilia</taxon>
    </lineage>
</organism>
<reference evidence="1 2" key="1">
    <citation type="submission" date="2019-09" db="EMBL/GenBank/DDBJ databases">
        <title>Taxonomy of Antarctic Massilia spp.: description of Massilia rubra sp. nov., Massilia aquatica sp. nov., Massilia mucilaginosa sp. nov., Massilia frigida sp. nov. isolated from streams, lakes and regoliths.</title>
        <authorList>
            <person name="Holochova P."/>
            <person name="Sedlacek I."/>
            <person name="Kralova S."/>
            <person name="Maslanova I."/>
            <person name="Busse H.-J."/>
            <person name="Stankova E."/>
            <person name="Vrbovska V."/>
            <person name="Kovarovic V."/>
            <person name="Bartak M."/>
            <person name="Svec P."/>
            <person name="Pantucek R."/>
        </authorList>
    </citation>
    <scope>NUCLEOTIDE SEQUENCE [LARGE SCALE GENOMIC DNA]</scope>
    <source>
        <strain evidence="1 2">CCM 8693</strain>
    </source>
</reference>
<keyword evidence="2" id="KW-1185">Reference proteome</keyword>
<dbReference type="EMBL" id="VVIW01000005">
    <property type="protein sequence ID" value="NHZ40791.1"/>
    <property type="molecule type" value="Genomic_DNA"/>
</dbReference>
<dbReference type="Pfam" id="PF21716">
    <property type="entry name" value="dnstrm_HI1420"/>
    <property type="match status" value="1"/>
</dbReference>
<dbReference type="NCBIfam" id="TIGR02684">
    <property type="entry name" value="dnstrm_HI1420"/>
    <property type="match status" value="1"/>
</dbReference>
<protein>
    <submittedName>
        <fullName evidence="1">Addiction module antidote protein</fullName>
    </submittedName>
</protein>
<dbReference type="InterPro" id="IPR014057">
    <property type="entry name" value="HI1420"/>
</dbReference>
<accession>A0ABX0MFA0</accession>
<dbReference type="PANTHER" id="PTHR40275:SF1">
    <property type="entry name" value="SSL7038 PROTEIN"/>
    <property type="match status" value="1"/>
</dbReference>
<name>A0ABX0MFA0_9BURK</name>
<proteinExistence type="predicted"/>
<evidence type="ECO:0000313" key="1">
    <source>
        <dbReference type="EMBL" id="NHZ40791.1"/>
    </source>
</evidence>
<gene>
    <name evidence="1" type="ORF">F1609_11575</name>
</gene>
<comment type="caution">
    <text evidence="1">The sequence shown here is derived from an EMBL/GenBank/DDBJ whole genome shotgun (WGS) entry which is preliminary data.</text>
</comment>
<dbReference type="PANTHER" id="PTHR40275">
    <property type="entry name" value="SSL7038 PROTEIN"/>
    <property type="match status" value="1"/>
</dbReference>